<accession>A0A238WPQ4</accession>
<organism evidence="3 5">
    <name type="scientific">Paracoccus sediminis</name>
    <dbReference type="NCBI Taxonomy" id="1214787"/>
    <lineage>
        <taxon>Bacteria</taxon>
        <taxon>Pseudomonadati</taxon>
        <taxon>Pseudomonadota</taxon>
        <taxon>Alphaproteobacteria</taxon>
        <taxon>Rhodobacterales</taxon>
        <taxon>Paracoccaceae</taxon>
        <taxon>Paracoccus</taxon>
    </lineage>
</organism>
<dbReference type="InterPro" id="IPR052967">
    <property type="entry name" value="Stress_Response_Assoc"/>
</dbReference>
<evidence type="ECO:0000313" key="3">
    <source>
        <dbReference type="EMBL" id="SNR48388.1"/>
    </source>
</evidence>
<reference evidence="5" key="1">
    <citation type="submission" date="2017-06" db="EMBL/GenBank/DDBJ databases">
        <authorList>
            <person name="Varghese N."/>
            <person name="Submissions S."/>
        </authorList>
    </citation>
    <scope>NUCLEOTIDE SEQUENCE [LARGE SCALE GENOMIC DNA]</scope>
    <source>
        <strain evidence="5">DSM 26170</strain>
    </source>
</reference>
<name>A0A238WPQ4_9RHOB</name>
<evidence type="ECO:0000256" key="1">
    <source>
        <dbReference type="SAM" id="MobiDB-lite"/>
    </source>
</evidence>
<gene>
    <name evidence="4" type="ORF">EYF88_09220</name>
    <name evidence="3" type="ORF">SAMN06265378_105146</name>
</gene>
<feature type="region of interest" description="Disordered" evidence="1">
    <location>
        <begin position="158"/>
        <end position="177"/>
    </location>
</feature>
<dbReference type="Pfam" id="PF09557">
    <property type="entry name" value="DUF2382"/>
    <property type="match status" value="1"/>
</dbReference>
<feature type="domain" description="DUF2382" evidence="2">
    <location>
        <begin position="184"/>
        <end position="293"/>
    </location>
</feature>
<evidence type="ECO:0000313" key="5">
    <source>
        <dbReference type="Proteomes" id="UP000198409"/>
    </source>
</evidence>
<evidence type="ECO:0000259" key="2">
    <source>
        <dbReference type="Pfam" id="PF09557"/>
    </source>
</evidence>
<dbReference type="PANTHER" id="PTHR38463:SF1">
    <property type="entry name" value="STRESS RESPONSE PROTEIN YSNF"/>
    <property type="match status" value="1"/>
</dbReference>
<dbReference type="PANTHER" id="PTHR38463">
    <property type="entry name" value="STRESS RESPONSE PROTEIN YSNF"/>
    <property type="match status" value="1"/>
</dbReference>
<dbReference type="Proteomes" id="UP000292859">
    <property type="component" value="Unassembled WGS sequence"/>
</dbReference>
<dbReference type="EMBL" id="SIRL01000005">
    <property type="protein sequence ID" value="TBN50418.1"/>
    <property type="molecule type" value="Genomic_DNA"/>
</dbReference>
<proteinExistence type="predicted"/>
<reference evidence="4 6" key="3">
    <citation type="submission" date="2019-02" db="EMBL/GenBank/DDBJ databases">
        <authorList>
            <person name="Zhang G."/>
        </authorList>
    </citation>
    <scope>NUCLEOTIDE SEQUENCE [LARGE SCALE GENOMIC DNA]</scope>
    <source>
        <strain evidence="4 6">CMB17</strain>
    </source>
</reference>
<evidence type="ECO:0000313" key="6">
    <source>
        <dbReference type="Proteomes" id="UP000292859"/>
    </source>
</evidence>
<keyword evidence="6" id="KW-1185">Reference proteome</keyword>
<evidence type="ECO:0000313" key="4">
    <source>
        <dbReference type="EMBL" id="TBN50418.1"/>
    </source>
</evidence>
<dbReference type="Proteomes" id="UP000198409">
    <property type="component" value="Unassembled WGS sequence"/>
</dbReference>
<dbReference type="OrthoDB" id="7204249at2"/>
<feature type="compositionally biased region" description="Basic and acidic residues" evidence="1">
    <location>
        <begin position="274"/>
        <end position="291"/>
    </location>
</feature>
<protein>
    <submittedName>
        <fullName evidence="3">Conserved domain-containing protein</fullName>
    </submittedName>
    <submittedName>
        <fullName evidence="4">DUF2382 domain-containing protein</fullName>
    </submittedName>
</protein>
<dbReference type="InterPro" id="IPR019060">
    <property type="entry name" value="DUF2382"/>
</dbReference>
<dbReference type="AlphaFoldDB" id="A0A238WPQ4"/>
<dbReference type="EMBL" id="FZNM01000005">
    <property type="protein sequence ID" value="SNR48388.1"/>
    <property type="molecule type" value="Genomic_DNA"/>
</dbReference>
<reference evidence="3" key="2">
    <citation type="submission" date="2017-06" db="EMBL/GenBank/DDBJ databases">
        <authorList>
            <person name="Kim H.J."/>
            <person name="Triplett B.A."/>
        </authorList>
    </citation>
    <scope>NUCLEOTIDE SEQUENCE [LARGE SCALE GENOMIC DNA]</scope>
    <source>
        <strain evidence="3">DSM 26170</strain>
    </source>
</reference>
<feature type="region of interest" description="Disordered" evidence="1">
    <location>
        <begin position="274"/>
        <end position="305"/>
    </location>
</feature>
<sequence length="305" mass="33830">MTHDNDYGTTGRTGGASVSAMFDDRADAQRAVDRLVAIGIAQDRIRMVEGNASTDGTVAADDQEKGFWASLEDFFFPDEDRYTYAHGLSRGGYLVTVTGIDSGRYDEVLDVLDDEGTVDLDEREASWRAEGWGGYEASPYAAGTPGMIDADPIASGTSVGTGYRSDDSDRAWMPSADMSNDETIPVIEERLRVGKRDTSHGRVRVRAYTVEEPVNESVTLRDERVEIERRPVDRTLTDADTAFRDQTIEAEEYREEAVVSKEARVVEEIGIRKTSDTREETISDTVRRTEVEIEDDRSGPGTTRK</sequence>
<dbReference type="RefSeq" id="WP_089387986.1">
    <property type="nucleotide sequence ID" value="NZ_FZNM01000005.1"/>
</dbReference>